<dbReference type="PATRIC" id="fig|1122219.3.peg.1660"/>
<accession>A0A0J6X072</accession>
<dbReference type="GO" id="GO:0047474">
    <property type="term" value="F:long-chain fatty acid--protein ligase activity"/>
    <property type="evidence" value="ECO:0007669"/>
    <property type="project" value="InterPro"/>
</dbReference>
<dbReference type="SUPFAM" id="SSF56801">
    <property type="entry name" value="Acetyl-CoA synthetase-like"/>
    <property type="match status" value="1"/>
</dbReference>
<comment type="caution">
    <text evidence="2">The sequence shown here is derived from an EMBL/GenBank/DDBJ whole genome shotgun (WGS) entry which is preliminary data.</text>
</comment>
<sequence>MDYTEWLACPPYGWTQTEKEGRYLPYFKELTAYHRQHCPAYGRALRAFSYNEAAAVTLSQLPMLPITLFKLLPLKSIPDKAVFKTLVSSGTTGQSVSRIFLDAATAQYQQLTLYAILKDYFGSQRLPMLIIDSPSILTDRRRFNARGAAILGFSMFAKKKYYALTDTLELNIETVRTFAETYKNQPVLIFGFTFMIWKYLCQAAEGKKENFDFSNAFVLHGGGWKKMQDQAVSAAAYKDRLKNQFNISRVHNYYGMTEQTGCIYMECEYGHLHASIFSDILVRQPSDFSVCPPGQSGILQVLSPMAVSYPGHSILTEDMGTLLGTDDCPCGRKGNYFRVDGRIPQAEIRGCSDTHV</sequence>
<dbReference type="AlphaFoldDB" id="A0A0J6X072"/>
<dbReference type="InParanoid" id="A0A0J6X072"/>
<dbReference type="Pfam" id="PF04443">
    <property type="entry name" value="LuxE"/>
    <property type="match status" value="1"/>
</dbReference>
<dbReference type="InterPro" id="IPR042099">
    <property type="entry name" value="ANL_N_sf"/>
</dbReference>
<reference evidence="2 3" key="1">
    <citation type="submission" date="2015-06" db="EMBL/GenBank/DDBJ databases">
        <title>Draft genome sequence of beer spoilage bacterium Megasphaera cerevisiae type strain 20462.</title>
        <authorList>
            <person name="Kutumbaka K."/>
            <person name="Pasmowitz J."/>
            <person name="Mategko J."/>
            <person name="Reyes D."/>
            <person name="Friedrich A."/>
            <person name="Han S."/>
            <person name="Martens-Habbena W."/>
            <person name="Neal-McKinney J."/>
            <person name="Janagama H.K."/>
            <person name="Nadala C."/>
            <person name="Samadpour M."/>
        </authorList>
    </citation>
    <scope>NUCLEOTIDE SEQUENCE [LARGE SCALE GENOMIC DNA]</scope>
    <source>
        <strain evidence="2 3">DSM 20462</strain>
    </source>
</reference>
<dbReference type="OrthoDB" id="182577at2"/>
<evidence type="ECO:0000259" key="1">
    <source>
        <dbReference type="Pfam" id="PF04443"/>
    </source>
</evidence>
<evidence type="ECO:0000313" key="3">
    <source>
        <dbReference type="Proteomes" id="UP000036503"/>
    </source>
</evidence>
<dbReference type="InterPro" id="IPR007534">
    <property type="entry name" value="LuxE"/>
</dbReference>
<dbReference type="EMBL" id="LEKT01000004">
    <property type="protein sequence ID" value="KMO87527.1"/>
    <property type="molecule type" value="Genomic_DNA"/>
</dbReference>
<dbReference type="Proteomes" id="UP000036503">
    <property type="component" value="Unassembled WGS sequence"/>
</dbReference>
<proteinExistence type="predicted"/>
<protein>
    <submittedName>
        <fullName evidence="2">Acyl-protein synthetase</fullName>
    </submittedName>
</protein>
<keyword evidence="3" id="KW-1185">Reference proteome</keyword>
<feature type="domain" description="Acyl-protein synthetase LuxE" evidence="1">
    <location>
        <begin position="10"/>
        <end position="353"/>
    </location>
</feature>
<organism evidence="2 3">
    <name type="scientific">Megasphaera cerevisiae DSM 20462</name>
    <dbReference type="NCBI Taxonomy" id="1122219"/>
    <lineage>
        <taxon>Bacteria</taxon>
        <taxon>Bacillati</taxon>
        <taxon>Bacillota</taxon>
        <taxon>Negativicutes</taxon>
        <taxon>Veillonellales</taxon>
        <taxon>Veillonellaceae</taxon>
        <taxon>Megasphaera</taxon>
    </lineage>
</organism>
<name>A0A0J6X072_9FIRM</name>
<gene>
    <name evidence="2" type="ORF">AB840_02100</name>
</gene>
<dbReference type="Gene3D" id="3.40.50.12780">
    <property type="entry name" value="N-terminal domain of ligase-like"/>
    <property type="match status" value="1"/>
</dbReference>
<dbReference type="RefSeq" id="WP_048513178.1">
    <property type="nucleotide sequence ID" value="NZ_FUXD01000006.1"/>
</dbReference>
<dbReference type="STRING" id="39029.BSR42_03075"/>
<evidence type="ECO:0000313" key="2">
    <source>
        <dbReference type="EMBL" id="KMO87527.1"/>
    </source>
</evidence>
<dbReference type="GO" id="GO:0008218">
    <property type="term" value="P:bioluminescence"/>
    <property type="evidence" value="ECO:0007669"/>
    <property type="project" value="InterPro"/>
</dbReference>